<dbReference type="InterPro" id="IPR035919">
    <property type="entry name" value="EAL_sf"/>
</dbReference>
<evidence type="ECO:0000313" key="8">
    <source>
        <dbReference type="EMBL" id="TVO52278.1"/>
    </source>
</evidence>
<dbReference type="SUPFAM" id="SSF55073">
    <property type="entry name" value="Nucleotide cyclase"/>
    <property type="match status" value="1"/>
</dbReference>
<dbReference type="CDD" id="cd01949">
    <property type="entry name" value="GGDEF"/>
    <property type="match status" value="1"/>
</dbReference>
<name>A0A557QH92_9RHOO</name>
<evidence type="ECO:0000259" key="6">
    <source>
        <dbReference type="PROSITE" id="PS50883"/>
    </source>
</evidence>
<feature type="region of interest" description="Disordered" evidence="2">
    <location>
        <begin position="1"/>
        <end position="33"/>
    </location>
</feature>
<feature type="domain" description="PAS" evidence="4">
    <location>
        <begin position="427"/>
        <end position="479"/>
    </location>
</feature>
<dbReference type="Gene3D" id="3.20.20.450">
    <property type="entry name" value="EAL domain"/>
    <property type="match status" value="1"/>
</dbReference>
<evidence type="ECO:0000256" key="2">
    <source>
        <dbReference type="SAM" id="MobiDB-lite"/>
    </source>
</evidence>
<feature type="domain" description="GGDEF" evidence="7">
    <location>
        <begin position="585"/>
        <end position="718"/>
    </location>
</feature>
<dbReference type="CDD" id="cd01948">
    <property type="entry name" value="EAL"/>
    <property type="match status" value="1"/>
</dbReference>
<keyword evidence="3" id="KW-0472">Membrane</keyword>
<feature type="transmembrane region" description="Helical" evidence="3">
    <location>
        <begin position="378"/>
        <end position="403"/>
    </location>
</feature>
<dbReference type="EMBL" id="VMNK01000017">
    <property type="protein sequence ID" value="TVO52278.1"/>
    <property type="molecule type" value="Genomic_DNA"/>
</dbReference>
<feature type="domain" description="EAL" evidence="6">
    <location>
        <begin position="727"/>
        <end position="981"/>
    </location>
</feature>
<evidence type="ECO:0000259" key="4">
    <source>
        <dbReference type="PROSITE" id="PS50112"/>
    </source>
</evidence>
<dbReference type="FunFam" id="3.30.70.270:FF:000001">
    <property type="entry name" value="Diguanylate cyclase domain protein"/>
    <property type="match status" value="1"/>
</dbReference>
<keyword evidence="3" id="KW-0812">Transmembrane</keyword>
<dbReference type="Proteomes" id="UP000319502">
    <property type="component" value="Unassembled WGS sequence"/>
</dbReference>
<evidence type="ECO:0000259" key="5">
    <source>
        <dbReference type="PROSITE" id="PS50113"/>
    </source>
</evidence>
<dbReference type="AlphaFoldDB" id="A0A557QH92"/>
<dbReference type="InterPro" id="IPR001610">
    <property type="entry name" value="PAC"/>
</dbReference>
<feature type="transmembrane region" description="Helical" evidence="3">
    <location>
        <begin position="43"/>
        <end position="65"/>
    </location>
</feature>
<dbReference type="InterPro" id="IPR004010">
    <property type="entry name" value="Double_Cache_2"/>
</dbReference>
<dbReference type="InterPro" id="IPR029787">
    <property type="entry name" value="Nucleotide_cyclase"/>
</dbReference>
<dbReference type="PROSITE" id="PS50887">
    <property type="entry name" value="GGDEF"/>
    <property type="match status" value="1"/>
</dbReference>
<dbReference type="Pfam" id="PF00563">
    <property type="entry name" value="EAL"/>
    <property type="match status" value="1"/>
</dbReference>
<dbReference type="NCBIfam" id="TIGR00254">
    <property type="entry name" value="GGDEF"/>
    <property type="match status" value="1"/>
</dbReference>
<dbReference type="GO" id="GO:0071732">
    <property type="term" value="P:cellular response to nitric oxide"/>
    <property type="evidence" value="ECO:0007669"/>
    <property type="project" value="UniProtKB-ARBA"/>
</dbReference>
<feature type="domain" description="PAC" evidence="5">
    <location>
        <begin position="501"/>
        <end position="553"/>
    </location>
</feature>
<dbReference type="Gene3D" id="3.30.450.20">
    <property type="entry name" value="PAS domain"/>
    <property type="match status" value="2"/>
</dbReference>
<dbReference type="InterPro" id="IPR000700">
    <property type="entry name" value="PAS-assoc_C"/>
</dbReference>
<dbReference type="Pfam" id="PF08269">
    <property type="entry name" value="dCache_2"/>
    <property type="match status" value="1"/>
</dbReference>
<dbReference type="CDD" id="cd00130">
    <property type="entry name" value="PAS"/>
    <property type="match status" value="1"/>
</dbReference>
<organism evidence="8 9">
    <name type="scientific">Denitromonas halophila</name>
    <dbReference type="NCBI Taxonomy" id="1629404"/>
    <lineage>
        <taxon>Bacteria</taxon>
        <taxon>Pseudomonadati</taxon>
        <taxon>Pseudomonadota</taxon>
        <taxon>Betaproteobacteria</taxon>
        <taxon>Rhodocyclales</taxon>
        <taxon>Zoogloeaceae</taxon>
        <taxon>Denitromonas</taxon>
    </lineage>
</organism>
<dbReference type="SMART" id="SM00091">
    <property type="entry name" value="PAS"/>
    <property type="match status" value="1"/>
</dbReference>
<evidence type="ECO:0000256" key="3">
    <source>
        <dbReference type="SAM" id="Phobius"/>
    </source>
</evidence>
<dbReference type="PROSITE" id="PS50112">
    <property type="entry name" value="PAS"/>
    <property type="match status" value="1"/>
</dbReference>
<dbReference type="InterPro" id="IPR001633">
    <property type="entry name" value="EAL_dom"/>
</dbReference>
<proteinExistence type="predicted"/>
<dbReference type="SUPFAM" id="SSF141868">
    <property type="entry name" value="EAL domain-like"/>
    <property type="match status" value="1"/>
</dbReference>
<reference evidence="8 9" key="1">
    <citation type="submission" date="2019-07" db="EMBL/GenBank/DDBJ databases">
        <title>The pathways for chlorine oxyanion respiration interact through the shared metabolite chlorate.</title>
        <authorList>
            <person name="Barnum T.P."/>
            <person name="Cheng Y."/>
            <person name="Hill K.A."/>
            <person name="Lucas L.N."/>
            <person name="Carlson H.K."/>
            <person name="Coates J.D."/>
        </authorList>
    </citation>
    <scope>NUCLEOTIDE SEQUENCE [LARGE SCALE GENOMIC DNA]</scope>
    <source>
        <strain evidence="8 9">SFB-3</strain>
    </source>
</reference>
<dbReference type="PANTHER" id="PTHR44757">
    <property type="entry name" value="DIGUANYLATE CYCLASE DGCP"/>
    <property type="match status" value="1"/>
</dbReference>
<dbReference type="Pfam" id="PF00990">
    <property type="entry name" value="GGDEF"/>
    <property type="match status" value="1"/>
</dbReference>
<evidence type="ECO:0000313" key="9">
    <source>
        <dbReference type="Proteomes" id="UP000319502"/>
    </source>
</evidence>
<dbReference type="OrthoDB" id="9813903at2"/>
<keyword evidence="3" id="KW-1133">Transmembrane helix</keyword>
<dbReference type="Gene3D" id="3.30.70.270">
    <property type="match status" value="1"/>
</dbReference>
<dbReference type="InterPro" id="IPR052155">
    <property type="entry name" value="Biofilm_reg_signaling"/>
</dbReference>
<dbReference type="PROSITE" id="PS50113">
    <property type="entry name" value="PAC"/>
    <property type="match status" value="1"/>
</dbReference>
<accession>A0A557QH92</accession>
<dbReference type="InterPro" id="IPR000014">
    <property type="entry name" value="PAS"/>
</dbReference>
<sequence length="993" mass="109449">MYRPCPGANKETHRPMSEPSTGAARARTAGNPSARAERWLPRVMLGGMLALVLGLLVSMGSYYIYRHEQNFQVRINDINTQAFARLEQSLQEEIRHLATSLDERRKGFEHNLATQLQQETTVAIEAIERTYWGLKGTVSDAQLRRILTELLRPMGRPNQGLAPFIIEADGRIRLFASDPGLEGQSLTGRIDDIGQDLMARLSDAATLGDGQTRLRWRPTSDAKTMKDYFAHATRFASFDWIVGMATLSQQAQISARAEALDALSRYSPLDGRLIVVVNQHSQLLASSASAKPPSADGSAPEWVHKIARAGRLGGSTLRLALEPGAAVGSSKTQEQHLAYVAGQDPWGWTLAAIARLDDANPMIARERERMEANKDEDFTVTVFTLLMGTALALLASIIFYRWIDRRFQHYQRDIDERKRALKESARELQLSAQVFDASNEAIAILDHRFRIVSVNPALERISGYRQSDVVGRHCAEQLIGEAADGESWRSTVARLRSTRHWAGEAQLLRADGSHYPGWISLGAVTGDGGRSTHFVVSISDISERKLTEQRLRHMAEYDALTGLPNRTLLLERMGSALESARRNQKHLGVLFIDLDRFKNINDSLGHAVGDGLLQQVAARLSAVIRGTDTVSRLGGDEFVVLLTDLDTAGRAAAVASKVLKALATPYEVSGHELSITPSIGITVSPEDGDNRDLLLKNADAAMYSAKENGRNSYQFFTPELNERAQTRLTLETELRRALLRDEFSLHFQPQFDLASGRLVGAEALLRWQHPDRGMIPPDQFIPIAEETGLILPIGAWVLRHACSLAQTWRNEGLQDMSIAVNISALQVRRDILETTVLDALGNSGLPAHLLELEVTESALMANQDEATSTLAAIHTLGVKLAIDDFGTGYSSLAYLKRFKLDKLKIDRTFVRGLPEDAEDAHLTEAIIGIAHHMGMAVVAEGIETEAQAAFLTHLKCDLAQGYLYAKPLKPEAFRQLLIKLGDHPASKPASSTA</sequence>
<dbReference type="InterPro" id="IPR000160">
    <property type="entry name" value="GGDEF_dom"/>
</dbReference>
<dbReference type="SMART" id="SM00052">
    <property type="entry name" value="EAL"/>
    <property type="match status" value="1"/>
</dbReference>
<keyword evidence="9" id="KW-1185">Reference proteome</keyword>
<dbReference type="PANTHER" id="PTHR44757:SF2">
    <property type="entry name" value="BIOFILM ARCHITECTURE MAINTENANCE PROTEIN MBAA"/>
    <property type="match status" value="1"/>
</dbReference>
<gene>
    <name evidence="8" type="ORF">FHP91_17775</name>
</gene>
<dbReference type="Pfam" id="PF13426">
    <property type="entry name" value="PAS_9"/>
    <property type="match status" value="1"/>
</dbReference>
<evidence type="ECO:0000259" key="7">
    <source>
        <dbReference type="PROSITE" id="PS50887"/>
    </source>
</evidence>
<comment type="catalytic activity">
    <reaction evidence="1">
        <text>3',3'-c-di-GMP + H2O = 5'-phosphoguanylyl(3'-&gt;5')guanosine + H(+)</text>
        <dbReference type="Rhea" id="RHEA:24902"/>
        <dbReference type="ChEBI" id="CHEBI:15377"/>
        <dbReference type="ChEBI" id="CHEBI:15378"/>
        <dbReference type="ChEBI" id="CHEBI:58754"/>
        <dbReference type="ChEBI" id="CHEBI:58805"/>
        <dbReference type="EC" id="3.1.4.52"/>
    </reaction>
    <physiologicalReaction direction="left-to-right" evidence="1">
        <dbReference type="Rhea" id="RHEA:24903"/>
    </physiologicalReaction>
</comment>
<dbReference type="InterPro" id="IPR035965">
    <property type="entry name" value="PAS-like_dom_sf"/>
</dbReference>
<comment type="caution">
    <text evidence="8">The sequence shown here is derived from an EMBL/GenBank/DDBJ whole genome shotgun (WGS) entry which is preliminary data.</text>
</comment>
<dbReference type="GO" id="GO:0071111">
    <property type="term" value="F:cyclic-guanylate-specific phosphodiesterase activity"/>
    <property type="evidence" value="ECO:0007669"/>
    <property type="project" value="UniProtKB-EC"/>
</dbReference>
<dbReference type="NCBIfam" id="TIGR00229">
    <property type="entry name" value="sensory_box"/>
    <property type="match status" value="1"/>
</dbReference>
<dbReference type="SUPFAM" id="SSF55785">
    <property type="entry name" value="PYP-like sensor domain (PAS domain)"/>
    <property type="match status" value="1"/>
</dbReference>
<dbReference type="SMART" id="SM00086">
    <property type="entry name" value="PAC"/>
    <property type="match status" value="1"/>
</dbReference>
<dbReference type="InterPro" id="IPR043128">
    <property type="entry name" value="Rev_trsase/Diguanyl_cyclase"/>
</dbReference>
<dbReference type="FunFam" id="3.20.20.450:FF:000001">
    <property type="entry name" value="Cyclic di-GMP phosphodiesterase yahA"/>
    <property type="match status" value="1"/>
</dbReference>
<protein>
    <submittedName>
        <fullName evidence="8">EAL domain-containing protein</fullName>
    </submittedName>
</protein>
<evidence type="ECO:0000256" key="1">
    <source>
        <dbReference type="ARBA" id="ARBA00051114"/>
    </source>
</evidence>
<dbReference type="SMART" id="SM00267">
    <property type="entry name" value="GGDEF"/>
    <property type="match status" value="1"/>
</dbReference>
<dbReference type="PROSITE" id="PS50883">
    <property type="entry name" value="EAL"/>
    <property type="match status" value="1"/>
</dbReference>